<gene>
    <name evidence="2" type="ORF">ACINKY_28575</name>
</gene>
<keyword evidence="3" id="KW-1185">Reference proteome</keyword>
<accession>A0ABW8I2I6</accession>
<evidence type="ECO:0000256" key="1">
    <source>
        <dbReference type="SAM" id="Phobius"/>
    </source>
</evidence>
<feature type="transmembrane region" description="Helical" evidence="1">
    <location>
        <begin position="71"/>
        <end position="89"/>
    </location>
</feature>
<keyword evidence="1" id="KW-1133">Transmembrane helix</keyword>
<reference evidence="2 3" key="1">
    <citation type="submission" date="2024-11" db="EMBL/GenBank/DDBJ databases">
        <title>Identification and Characterization of a Novel Fosfomycin Bacillithiol Transferase FosB8 in Paenibacillus illinoisensis.</title>
        <authorList>
            <person name="Lu W."/>
        </authorList>
    </citation>
    <scope>NUCLEOTIDE SEQUENCE [LARGE SCALE GENOMIC DNA]</scope>
    <source>
        <strain evidence="2 3">WP77</strain>
    </source>
</reference>
<dbReference type="RefSeq" id="WP_402879169.1">
    <property type="nucleotide sequence ID" value="NZ_JBIYSL010000011.1"/>
</dbReference>
<name>A0ABW8I2I6_9BACL</name>
<evidence type="ECO:0000313" key="2">
    <source>
        <dbReference type="EMBL" id="MFK0526171.1"/>
    </source>
</evidence>
<keyword evidence="1" id="KW-0812">Transmembrane</keyword>
<evidence type="ECO:0000313" key="3">
    <source>
        <dbReference type="Proteomes" id="UP001618531"/>
    </source>
</evidence>
<sequence>MRFKDEDWEKVIRKEPFASSPFHDQHKQNVLRQVEWMKTGEEHVNDAPDYKQKQHTMKRNRRTVRSRPRKVVVVTTVAVVVAAAILWNGQVLEPIVERVYPVSALQLSDDPSMNLLTSEMKQTVAMTMRDYLGKQLLITKVKHMPISGRVYLEAGSERDGEYAFIWLDAGTGDLREVEMRTEMEGSELEHRFLRQVPGLLKGINSDPTLKPISARRYVKMKQGQEKPVWFTTLFLENGKGSGSIEWTRDEAVSVSGTVSSDTVSTDLITNARSTIEALSGEPAPALKSVTFTQNDKQLEETTSLYFGDRYLIRRVGGKFSNEYTVMDFQRGVPELVTIEDHEQYIEKLLTLDEEEIRQNAAPIIQKMFGIDLDKYDFERDTNNIGMATFRLKEMDNTIQVRYEEDARITMITISDL</sequence>
<protein>
    <recommendedName>
        <fullName evidence="4">DUF4179 domain-containing protein</fullName>
    </recommendedName>
</protein>
<organism evidence="2 3">
    <name type="scientific">Paenibacillus illinoisensis</name>
    <dbReference type="NCBI Taxonomy" id="59845"/>
    <lineage>
        <taxon>Bacteria</taxon>
        <taxon>Bacillati</taxon>
        <taxon>Bacillota</taxon>
        <taxon>Bacilli</taxon>
        <taxon>Bacillales</taxon>
        <taxon>Paenibacillaceae</taxon>
        <taxon>Paenibacillus</taxon>
    </lineage>
</organism>
<proteinExistence type="predicted"/>
<keyword evidence="1" id="KW-0472">Membrane</keyword>
<dbReference type="EMBL" id="JBIYSL010000011">
    <property type="protein sequence ID" value="MFK0526171.1"/>
    <property type="molecule type" value="Genomic_DNA"/>
</dbReference>
<dbReference type="Proteomes" id="UP001618531">
    <property type="component" value="Unassembled WGS sequence"/>
</dbReference>
<evidence type="ECO:0008006" key="4">
    <source>
        <dbReference type="Google" id="ProtNLM"/>
    </source>
</evidence>
<comment type="caution">
    <text evidence="2">The sequence shown here is derived from an EMBL/GenBank/DDBJ whole genome shotgun (WGS) entry which is preliminary data.</text>
</comment>